<dbReference type="Proteomes" id="UP000286732">
    <property type="component" value="Unassembled WGS sequence"/>
</dbReference>
<proteinExistence type="predicted"/>
<reference evidence="1 2" key="1">
    <citation type="submission" date="2018-06" db="EMBL/GenBank/DDBJ databases">
        <title>Combined omics and stable isotope probing to characterize newly discovered Mariana Back-Arc vent microbial communities.</title>
        <authorList>
            <person name="Trembath-Reichert E."/>
            <person name="Huber J.A."/>
        </authorList>
    </citation>
    <scope>NUCLEOTIDE SEQUENCE [LARGE SCALE GENOMIC DNA]</scope>
    <source>
        <strain evidence="1">MAG 63_2</strain>
    </source>
</reference>
<accession>A0A432G4I5</accession>
<gene>
    <name evidence="1" type="ORF">DSY98_07600</name>
</gene>
<dbReference type="EMBL" id="QNZM01000301">
    <property type="protein sequence ID" value="RTZ78250.1"/>
    <property type="molecule type" value="Genomic_DNA"/>
</dbReference>
<dbReference type="Gene3D" id="3.20.20.140">
    <property type="entry name" value="Metal-dependent hydrolases"/>
    <property type="match status" value="1"/>
</dbReference>
<dbReference type="AlphaFoldDB" id="A0A432G4I5"/>
<evidence type="ECO:0000313" key="2">
    <source>
        <dbReference type="Proteomes" id="UP000286732"/>
    </source>
</evidence>
<sequence>MNSNSIQSRIGSATISRTESVVAGELINFTITYTAGYFGIDDSGSIKICTRFATDMGRPQFTAPEQPNYVSIVASNGATLEYRFDPKDNIRPWDKTIYIKIVKGFFREGDQLLVHYGDPIGGCSGMRMQTFCEETFELKVIVDAFATYQYVEIPDSPVLNIVPGPATKWVMQLPTMRRVNEPFRLQLKAEDRWGNPTDKTDASFKLTSNLPVKGLPQEINQDTQNDGVLLHEGLSVSSPGDIYIELRDSDNALVSRSNPLRIVEDSDLLPFWGELHGQSEETIGTNSIYDYFSFARDKAGVDVIVHQGNDFQITNEFWEKIQNMSKQFLDEGHLVTFPGYEWSGNTGLGGDRNVLFFHEGETIRRSSHALVSDLTDIDTDCNSSDALFQSLKGSETVVFAHVGGRYADIQSHEGNLERSVEIHSAWGTFEWLLEDALRNGYRVGIVSNSDGHKGRPGASYPGASMFGAYGGLTCMLASKLTREMIWESLLRRHHYGTTGNRMFMDVSVLLNKPGSSFREDPQLGETDSENTQVGIMGDILQTGESEVKLEIEIIASAPIEKLEIRNGLKVLETVRPYKKAELGNRIRVIWAGAEYRGRGRETVWDGCATLVGNTFETFTPINMYNLEKTVRQLGPTRLEWNAVTTGGFGGFDCMLKDFQAGSITIKTSLVNCTVPVAEIGFQDSRIDAGGLDRHLRLVRLPDKNPHYQLSLERSIPLNSKGDNPLYVCLTQEDGHQAWSSPIYLFN</sequence>
<name>A0A432G4I5_9DELT</name>
<organism evidence="1 2">
    <name type="scientific">SAR324 cluster bacterium</name>
    <dbReference type="NCBI Taxonomy" id="2024889"/>
    <lineage>
        <taxon>Bacteria</taxon>
        <taxon>Deltaproteobacteria</taxon>
        <taxon>SAR324 cluster</taxon>
    </lineage>
</organism>
<evidence type="ECO:0000313" key="1">
    <source>
        <dbReference type="EMBL" id="RTZ78250.1"/>
    </source>
</evidence>
<comment type="caution">
    <text evidence="1">The sequence shown here is derived from an EMBL/GenBank/DDBJ whole genome shotgun (WGS) entry which is preliminary data.</text>
</comment>
<protein>
    <submittedName>
        <fullName evidence="1">DUF3604 domain-containing protein</fullName>
    </submittedName>
</protein>